<evidence type="ECO:0000313" key="2">
    <source>
        <dbReference type="EMBL" id="CAL1537933.1"/>
    </source>
</evidence>
<feature type="non-terminal residue" evidence="2">
    <location>
        <position position="1"/>
    </location>
</feature>
<name>A0AAV2HUR8_LYMST</name>
<dbReference type="EMBL" id="CAXITT010000279">
    <property type="protein sequence ID" value="CAL1537933.1"/>
    <property type="molecule type" value="Genomic_DNA"/>
</dbReference>
<evidence type="ECO:0000313" key="3">
    <source>
        <dbReference type="Proteomes" id="UP001497497"/>
    </source>
</evidence>
<proteinExistence type="predicted"/>
<sequence length="81" mass="9046">DPNEPRLLLREQLSLTRSNSDSGLEICKMLSLSPEEILRYRGNSLPKLLVSDDSDSGSDFLVINSSDEEQVMTDSSDNEQD</sequence>
<feature type="compositionally biased region" description="Acidic residues" evidence="1">
    <location>
        <begin position="66"/>
        <end position="81"/>
    </location>
</feature>
<reference evidence="2 3" key="1">
    <citation type="submission" date="2024-04" db="EMBL/GenBank/DDBJ databases">
        <authorList>
            <consortium name="Genoscope - CEA"/>
            <person name="William W."/>
        </authorList>
    </citation>
    <scope>NUCLEOTIDE SEQUENCE [LARGE SCALE GENOMIC DNA]</scope>
</reference>
<dbReference type="AlphaFoldDB" id="A0AAV2HUR8"/>
<keyword evidence="3" id="KW-1185">Reference proteome</keyword>
<evidence type="ECO:0000256" key="1">
    <source>
        <dbReference type="SAM" id="MobiDB-lite"/>
    </source>
</evidence>
<accession>A0AAV2HUR8</accession>
<comment type="caution">
    <text evidence="2">The sequence shown here is derived from an EMBL/GenBank/DDBJ whole genome shotgun (WGS) entry which is preliminary data.</text>
</comment>
<protein>
    <submittedName>
        <fullName evidence="2">Uncharacterized protein</fullName>
    </submittedName>
</protein>
<dbReference type="Proteomes" id="UP001497497">
    <property type="component" value="Unassembled WGS sequence"/>
</dbReference>
<organism evidence="2 3">
    <name type="scientific">Lymnaea stagnalis</name>
    <name type="common">Great pond snail</name>
    <name type="synonym">Helix stagnalis</name>
    <dbReference type="NCBI Taxonomy" id="6523"/>
    <lineage>
        <taxon>Eukaryota</taxon>
        <taxon>Metazoa</taxon>
        <taxon>Spiralia</taxon>
        <taxon>Lophotrochozoa</taxon>
        <taxon>Mollusca</taxon>
        <taxon>Gastropoda</taxon>
        <taxon>Heterobranchia</taxon>
        <taxon>Euthyneura</taxon>
        <taxon>Panpulmonata</taxon>
        <taxon>Hygrophila</taxon>
        <taxon>Lymnaeoidea</taxon>
        <taxon>Lymnaeidae</taxon>
        <taxon>Lymnaea</taxon>
    </lineage>
</organism>
<gene>
    <name evidence="2" type="ORF">GSLYS_00011773001</name>
</gene>
<feature type="region of interest" description="Disordered" evidence="1">
    <location>
        <begin position="60"/>
        <end position="81"/>
    </location>
</feature>
<feature type="non-terminal residue" evidence="2">
    <location>
        <position position="81"/>
    </location>
</feature>